<evidence type="ECO:0000313" key="4">
    <source>
        <dbReference type="EMBL" id="GIZ94874.1"/>
    </source>
</evidence>
<name>A0AA37CIF5_AQUAC</name>
<dbReference type="InterPro" id="IPR043038">
    <property type="entry name" value="VbhA_sf"/>
</dbReference>
<organism evidence="3 5">
    <name type="scientific">Aquipseudomonas alcaligenes</name>
    <name type="common">Pseudomonas alcaligenes</name>
    <dbReference type="NCBI Taxonomy" id="43263"/>
    <lineage>
        <taxon>Bacteria</taxon>
        <taxon>Pseudomonadati</taxon>
        <taxon>Pseudomonadota</taxon>
        <taxon>Gammaproteobacteria</taxon>
        <taxon>Pseudomonadales</taxon>
        <taxon>Pseudomonadaceae</taxon>
        <taxon>Aquipseudomonas</taxon>
    </lineage>
</organism>
<dbReference type="Proteomes" id="UP000887228">
    <property type="component" value="Unassembled WGS sequence"/>
</dbReference>
<feature type="region of interest" description="Disordered" evidence="1">
    <location>
        <begin position="1"/>
        <end position="24"/>
    </location>
</feature>
<dbReference type="InterPro" id="IPR041535">
    <property type="entry name" value="VbhA"/>
</dbReference>
<feature type="domain" description="Antitoxin VbhA" evidence="2">
    <location>
        <begin position="22"/>
        <end position="68"/>
    </location>
</feature>
<reference evidence="3 6" key="1">
    <citation type="submission" date="2021-07" db="EMBL/GenBank/DDBJ databases">
        <title>Whole genome sequencing of carbapenem-resistant Pseudomonas spp. isolated in Japan.</title>
        <authorList>
            <person name="Suzuki M."/>
            <person name="Maehana S."/>
            <person name="Kitasato H."/>
        </authorList>
    </citation>
    <scope>NUCLEOTIDE SEQUENCE</scope>
    <source>
        <strain evidence="3">KAM435</strain>
        <strain evidence="4 6">KAM436</strain>
    </source>
</reference>
<evidence type="ECO:0000256" key="1">
    <source>
        <dbReference type="SAM" id="MobiDB-lite"/>
    </source>
</evidence>
<evidence type="ECO:0000313" key="5">
    <source>
        <dbReference type="Proteomes" id="UP000887212"/>
    </source>
</evidence>
<dbReference type="EMBL" id="BPMT01000025">
    <property type="protein sequence ID" value="GIZ94874.1"/>
    <property type="molecule type" value="Genomic_DNA"/>
</dbReference>
<comment type="caution">
    <text evidence="3">The sequence shown here is derived from an EMBL/GenBank/DDBJ whole genome shotgun (WGS) entry which is preliminary data.</text>
</comment>
<evidence type="ECO:0000259" key="2">
    <source>
        <dbReference type="Pfam" id="PF18495"/>
    </source>
</evidence>
<dbReference type="Gene3D" id="1.10.8.1050">
    <property type="entry name" value="Antitoxin VbhA-like"/>
    <property type="match status" value="1"/>
</dbReference>
<evidence type="ECO:0000313" key="6">
    <source>
        <dbReference type="Proteomes" id="UP000887228"/>
    </source>
</evidence>
<dbReference type="AlphaFoldDB" id="A0AA37CIF5"/>
<dbReference type="RefSeq" id="WP_203792077.1">
    <property type="nucleotide sequence ID" value="NZ_AP024354.1"/>
</dbReference>
<gene>
    <name evidence="3" type="ORF">KAM435_38290</name>
    <name evidence="4" type="ORF">KAM436_38420</name>
</gene>
<dbReference type="InterPro" id="IPR033788">
    <property type="entry name" value="VbhA-like"/>
</dbReference>
<dbReference type="EMBL" id="BPMS01000027">
    <property type="protein sequence ID" value="GIZ90502.1"/>
    <property type="molecule type" value="Genomic_DNA"/>
</dbReference>
<accession>A0AA37CIF5</accession>
<dbReference type="CDD" id="cd11586">
    <property type="entry name" value="VbhA_like"/>
    <property type="match status" value="1"/>
</dbReference>
<evidence type="ECO:0000313" key="3">
    <source>
        <dbReference type="EMBL" id="GIZ90502.1"/>
    </source>
</evidence>
<proteinExistence type="predicted"/>
<dbReference type="Pfam" id="PF18495">
    <property type="entry name" value="VbhA"/>
    <property type="match status" value="1"/>
</dbReference>
<dbReference type="Proteomes" id="UP000887212">
    <property type="component" value="Unassembled WGS sequence"/>
</dbReference>
<sequence length="79" mass="8764">MGRKQDKAGTAMPMSQTGHSERRQAVANAIASQRLEGLEPDAEVIDQLRDYAEGRREIGEIVAEFRGRIVDGRLLPTNE</sequence>
<protein>
    <recommendedName>
        <fullName evidence="2">Antitoxin VbhA domain-containing protein</fullName>
    </recommendedName>
</protein>